<name>A0ABW4BI65_9LACO</name>
<evidence type="ECO:0000313" key="11">
    <source>
        <dbReference type="Proteomes" id="UP001597199"/>
    </source>
</evidence>
<evidence type="ECO:0000256" key="5">
    <source>
        <dbReference type="ARBA" id="ARBA00023295"/>
    </source>
</evidence>
<keyword evidence="5 6" id="KW-0326">Glycosidase</keyword>
<dbReference type="PROSITE" id="PS00719">
    <property type="entry name" value="GLYCOSYL_HYDROL_F2_1"/>
    <property type="match status" value="1"/>
</dbReference>
<evidence type="ECO:0000256" key="2">
    <source>
        <dbReference type="ARBA" id="ARBA00007401"/>
    </source>
</evidence>
<dbReference type="InterPro" id="IPR013783">
    <property type="entry name" value="Ig-like_fold"/>
</dbReference>
<comment type="similarity">
    <text evidence="2 6">Belongs to the glycosyl hydrolase 2 family.</text>
</comment>
<feature type="domain" description="Glycoside hydrolase family 2 immunoglobulin-like beta-sandwich" evidence="7">
    <location>
        <begin position="229"/>
        <end position="327"/>
    </location>
</feature>
<protein>
    <recommendedName>
        <fullName evidence="3">beta-galactosidase</fullName>
        <ecNumber evidence="3">3.2.1.23</ecNumber>
    </recommendedName>
</protein>
<dbReference type="SUPFAM" id="SSF51445">
    <property type="entry name" value="(Trans)glycosidases"/>
    <property type="match status" value="1"/>
</dbReference>
<dbReference type="Gene3D" id="3.20.20.80">
    <property type="entry name" value="Glycosidases"/>
    <property type="match status" value="1"/>
</dbReference>
<dbReference type="InterPro" id="IPR050347">
    <property type="entry name" value="Bact_Beta-galactosidase"/>
</dbReference>
<dbReference type="EC" id="3.2.1.23" evidence="3"/>
<evidence type="ECO:0000259" key="7">
    <source>
        <dbReference type="Pfam" id="PF00703"/>
    </source>
</evidence>
<dbReference type="PANTHER" id="PTHR46323">
    <property type="entry name" value="BETA-GALACTOSIDASE"/>
    <property type="match status" value="1"/>
</dbReference>
<reference evidence="11" key="1">
    <citation type="journal article" date="2019" name="Int. J. Syst. Evol. Microbiol.">
        <title>The Global Catalogue of Microorganisms (GCM) 10K type strain sequencing project: providing services to taxonomists for standard genome sequencing and annotation.</title>
        <authorList>
            <consortium name="The Broad Institute Genomics Platform"/>
            <consortium name="The Broad Institute Genome Sequencing Center for Infectious Disease"/>
            <person name="Wu L."/>
            <person name="Ma J."/>
        </authorList>
    </citation>
    <scope>NUCLEOTIDE SEQUENCE [LARGE SCALE GENOMIC DNA]</scope>
    <source>
        <strain evidence="11">CCM 9110</strain>
    </source>
</reference>
<comment type="catalytic activity">
    <reaction evidence="1">
        <text>Hydrolysis of terminal non-reducing beta-D-galactose residues in beta-D-galactosides.</text>
        <dbReference type="EC" id="3.2.1.23"/>
    </reaction>
</comment>
<dbReference type="InterPro" id="IPR017853">
    <property type="entry name" value="GH"/>
</dbReference>
<evidence type="ECO:0000256" key="1">
    <source>
        <dbReference type="ARBA" id="ARBA00001412"/>
    </source>
</evidence>
<dbReference type="InterPro" id="IPR023232">
    <property type="entry name" value="Glyco_hydro_2_AS"/>
</dbReference>
<dbReference type="PRINTS" id="PR00132">
    <property type="entry name" value="GLHYDRLASE2"/>
</dbReference>
<proteinExistence type="inferred from homology"/>
<evidence type="ECO:0000256" key="4">
    <source>
        <dbReference type="ARBA" id="ARBA00022801"/>
    </source>
</evidence>
<keyword evidence="11" id="KW-1185">Reference proteome</keyword>
<dbReference type="Proteomes" id="UP001597199">
    <property type="component" value="Unassembled WGS sequence"/>
</dbReference>
<dbReference type="PANTHER" id="PTHR46323:SF2">
    <property type="entry name" value="BETA-GALACTOSIDASE"/>
    <property type="match status" value="1"/>
</dbReference>
<evidence type="ECO:0000256" key="6">
    <source>
        <dbReference type="RuleBase" id="RU361154"/>
    </source>
</evidence>
<dbReference type="EMBL" id="JBHTOA010000048">
    <property type="protein sequence ID" value="MFD1400175.1"/>
    <property type="molecule type" value="Genomic_DNA"/>
</dbReference>
<dbReference type="InterPro" id="IPR006104">
    <property type="entry name" value="Glyco_hydro_2_N"/>
</dbReference>
<dbReference type="InterPro" id="IPR008979">
    <property type="entry name" value="Galactose-bd-like_sf"/>
</dbReference>
<dbReference type="Gene3D" id="2.60.120.260">
    <property type="entry name" value="Galactose-binding domain-like"/>
    <property type="match status" value="1"/>
</dbReference>
<feature type="domain" description="Glycosyl hydrolases family 2 sugar binding" evidence="9">
    <location>
        <begin position="45"/>
        <end position="226"/>
    </location>
</feature>
<gene>
    <name evidence="10" type="ORF">ACFQ41_12725</name>
</gene>
<dbReference type="InterPro" id="IPR006103">
    <property type="entry name" value="Glyco_hydro_2_cat"/>
</dbReference>
<keyword evidence="4 6" id="KW-0378">Hydrolase</keyword>
<organism evidence="10 11">
    <name type="scientific">Lacticaseibacillus suilingensis</name>
    <dbReference type="NCBI Taxonomy" id="2799577"/>
    <lineage>
        <taxon>Bacteria</taxon>
        <taxon>Bacillati</taxon>
        <taxon>Bacillota</taxon>
        <taxon>Bacilli</taxon>
        <taxon>Lactobacillales</taxon>
        <taxon>Lactobacillaceae</taxon>
        <taxon>Lacticaseibacillus</taxon>
    </lineage>
</organism>
<evidence type="ECO:0000313" key="10">
    <source>
        <dbReference type="EMBL" id="MFD1400175.1"/>
    </source>
</evidence>
<dbReference type="SUPFAM" id="SSF49785">
    <property type="entry name" value="Galactose-binding domain-like"/>
    <property type="match status" value="1"/>
</dbReference>
<evidence type="ECO:0000259" key="8">
    <source>
        <dbReference type="Pfam" id="PF02836"/>
    </source>
</evidence>
<comment type="caution">
    <text evidence="10">The sequence shown here is derived from an EMBL/GenBank/DDBJ whole genome shotgun (WGS) entry which is preliminary data.</text>
</comment>
<dbReference type="Pfam" id="PF00703">
    <property type="entry name" value="Glyco_hydro_2"/>
    <property type="match status" value="1"/>
</dbReference>
<dbReference type="SUPFAM" id="SSF49303">
    <property type="entry name" value="beta-Galactosidase/glucuronidase domain"/>
    <property type="match status" value="1"/>
</dbReference>
<dbReference type="InterPro" id="IPR023230">
    <property type="entry name" value="Glyco_hydro_2_CS"/>
</dbReference>
<dbReference type="Gene3D" id="2.60.40.10">
    <property type="entry name" value="Immunoglobulins"/>
    <property type="match status" value="1"/>
</dbReference>
<evidence type="ECO:0000256" key="3">
    <source>
        <dbReference type="ARBA" id="ARBA00012756"/>
    </source>
</evidence>
<dbReference type="InterPro" id="IPR036156">
    <property type="entry name" value="Beta-gal/glucu_dom_sf"/>
</dbReference>
<dbReference type="PROSITE" id="PS00608">
    <property type="entry name" value="GLYCOSYL_HYDROL_F2_2"/>
    <property type="match status" value="1"/>
</dbReference>
<dbReference type="RefSeq" id="WP_204118325.1">
    <property type="nucleotide sequence ID" value="NZ_BOLV01000004.1"/>
</dbReference>
<dbReference type="InterPro" id="IPR006101">
    <property type="entry name" value="Glyco_hydro_2"/>
</dbReference>
<evidence type="ECO:0000259" key="9">
    <source>
        <dbReference type="Pfam" id="PF02837"/>
    </source>
</evidence>
<accession>A0ABW4BI65</accession>
<dbReference type="Pfam" id="PF02836">
    <property type="entry name" value="Glyco_hydro_2_C"/>
    <property type="match status" value="1"/>
</dbReference>
<sequence>MTPKLQWLDDPSTFRINQLPAHSDHITYRNEKELQQRQSSLRLCLDGQWRFHFAKSPLDRPTGFEATDYDDRNWDYIKVPQHIALAGYDQLQYINTLYPWAAKMMRRAPGTVTGQDTTGMFSAASDNAVGSYRRVITLPAQWKDLDVHIQFAGVEAAMYLWVNGQFVGYAEDSFTPSEFDLTPFLTRGENLIAVQVYKYSTASFIEDQDFFRFFGIFRSVELLALPAAHLTDLALNPVSSDSTIGQVKACLQVTPVTQRIHAQIFDQAGALCEEATVEAKQKTEFQLKVVNPIQWSHEVPYLYTIILTLFDSTGQVTEVIPYDFGFRNIIIQNRELLLNQKRLILTGVNRHEWNCHTGRAISLTDMRSDLEVMKANHINAVRTCHYPDQLAWYSLCDQAGIYVMAEVNMESHGSWVSQPTKPQYNVPGSLPEWLPCVLDRAKTVYETLKNHTSILFWSLGNESYAGDDIQAMNDYFKSVDQSRPVHYEGVAHNRAYASSISDFESQMYTPPEELEPFLASSPKPVMLCEYMHSMGNSVGGLGQYMELIKDHENFVGGFIWDFIDQALLLKDTNSTRPQLRYGGDFDDRPNNGAFSGDGLLFADRTPKPALQEVAYYYGQFTK</sequence>
<dbReference type="Pfam" id="PF02837">
    <property type="entry name" value="Glyco_hydro_2_N"/>
    <property type="match status" value="1"/>
</dbReference>
<feature type="domain" description="Glycoside hydrolase family 2 catalytic" evidence="8">
    <location>
        <begin position="331"/>
        <end position="620"/>
    </location>
</feature>
<dbReference type="GO" id="GO:0016787">
    <property type="term" value="F:hydrolase activity"/>
    <property type="evidence" value="ECO:0007669"/>
    <property type="project" value="UniProtKB-KW"/>
</dbReference>
<dbReference type="InterPro" id="IPR006102">
    <property type="entry name" value="Ig-like_GH2"/>
</dbReference>